<accession>A0A1H6J6K0</accession>
<evidence type="ECO:0000313" key="1">
    <source>
        <dbReference type="EMBL" id="SEH57602.1"/>
    </source>
</evidence>
<organism evidence="1 2">
    <name type="scientific">Paenimyroides marinum</name>
    <dbReference type="NCBI Taxonomy" id="1159016"/>
    <lineage>
        <taxon>Bacteria</taxon>
        <taxon>Pseudomonadati</taxon>
        <taxon>Bacteroidota</taxon>
        <taxon>Flavobacteriia</taxon>
        <taxon>Flavobacteriales</taxon>
        <taxon>Flavobacteriaceae</taxon>
        <taxon>Paenimyroides</taxon>
    </lineage>
</organism>
<dbReference type="AlphaFoldDB" id="A0A1H6J6K0"/>
<gene>
    <name evidence="1" type="ORF">SAMN02927937_00304</name>
</gene>
<sequence length="43" mass="5148">MISAFEKANRVKTPYKIKECKDMVIIKRCIQIDYSITERELNQ</sequence>
<dbReference type="EMBL" id="FNXE01000002">
    <property type="protein sequence ID" value="SEH57602.1"/>
    <property type="molecule type" value="Genomic_DNA"/>
</dbReference>
<dbReference type="Proteomes" id="UP000199634">
    <property type="component" value="Unassembled WGS sequence"/>
</dbReference>
<protein>
    <submittedName>
        <fullName evidence="1">Uncharacterized protein</fullName>
    </submittedName>
</protein>
<evidence type="ECO:0000313" key="2">
    <source>
        <dbReference type="Proteomes" id="UP000199634"/>
    </source>
</evidence>
<keyword evidence="2" id="KW-1185">Reference proteome</keyword>
<proteinExistence type="predicted"/>
<name>A0A1H6J6K0_9FLAO</name>
<dbReference type="STRING" id="1159016.SAMN02927937_00304"/>
<reference evidence="1 2" key="1">
    <citation type="submission" date="2016-10" db="EMBL/GenBank/DDBJ databases">
        <authorList>
            <person name="de Groot N.N."/>
        </authorList>
    </citation>
    <scope>NUCLEOTIDE SEQUENCE [LARGE SCALE GENOMIC DNA]</scope>
    <source>
        <strain evidence="1 2">CGMCC 1.10825</strain>
    </source>
</reference>